<sequence>GVLHIWKTRGIDKIGLNQDFMLIGKKKDAHRESNRAHLLPGQCILSSDIPLIKECILTDSDVNELEETRRRMFFLSSEKDGYI</sequence>
<dbReference type="EMBL" id="BARU01009024">
    <property type="protein sequence ID" value="GAH46759.1"/>
    <property type="molecule type" value="Genomic_DNA"/>
</dbReference>
<name>X1GYQ8_9ZZZZ</name>
<organism evidence="1">
    <name type="scientific">marine sediment metagenome</name>
    <dbReference type="NCBI Taxonomy" id="412755"/>
    <lineage>
        <taxon>unclassified sequences</taxon>
        <taxon>metagenomes</taxon>
        <taxon>ecological metagenomes</taxon>
    </lineage>
</organism>
<evidence type="ECO:0000313" key="1">
    <source>
        <dbReference type="EMBL" id="GAH46759.1"/>
    </source>
</evidence>
<dbReference type="AlphaFoldDB" id="X1GYQ8"/>
<proteinExistence type="predicted"/>
<feature type="non-terminal residue" evidence="1">
    <location>
        <position position="1"/>
    </location>
</feature>
<protein>
    <submittedName>
        <fullName evidence="1">Uncharacterized protein</fullName>
    </submittedName>
</protein>
<reference evidence="1" key="1">
    <citation type="journal article" date="2014" name="Front. Microbiol.">
        <title>High frequency of phylogenetically diverse reductive dehalogenase-homologous genes in deep subseafloor sedimentary metagenomes.</title>
        <authorList>
            <person name="Kawai M."/>
            <person name="Futagami T."/>
            <person name="Toyoda A."/>
            <person name="Takaki Y."/>
            <person name="Nishi S."/>
            <person name="Hori S."/>
            <person name="Arai W."/>
            <person name="Tsubouchi T."/>
            <person name="Morono Y."/>
            <person name="Uchiyama I."/>
            <person name="Ito T."/>
            <person name="Fujiyama A."/>
            <person name="Inagaki F."/>
            <person name="Takami H."/>
        </authorList>
    </citation>
    <scope>NUCLEOTIDE SEQUENCE</scope>
    <source>
        <strain evidence="1">Expedition CK06-06</strain>
    </source>
</reference>
<gene>
    <name evidence="1" type="ORF">S03H2_17485</name>
</gene>
<accession>X1GYQ8</accession>
<comment type="caution">
    <text evidence="1">The sequence shown here is derived from an EMBL/GenBank/DDBJ whole genome shotgun (WGS) entry which is preliminary data.</text>
</comment>